<name>A0A2H0YVC4_9BACT</name>
<dbReference type="SUPFAM" id="SSF51261">
    <property type="entry name" value="Duplicated hybrid motif"/>
    <property type="match status" value="1"/>
</dbReference>
<dbReference type="PANTHER" id="PTHR21666">
    <property type="entry name" value="PEPTIDASE-RELATED"/>
    <property type="match status" value="1"/>
</dbReference>
<organism evidence="4 5">
    <name type="scientific">Candidatus Kerfeldbacteria bacterium CG08_land_8_20_14_0_20_40_16</name>
    <dbReference type="NCBI Taxonomy" id="2014244"/>
    <lineage>
        <taxon>Bacteria</taxon>
        <taxon>Candidatus Kerfeldiibacteriota</taxon>
    </lineage>
</organism>
<feature type="transmembrane region" description="Helical" evidence="2">
    <location>
        <begin position="12"/>
        <end position="39"/>
    </location>
</feature>
<accession>A0A2H0YVC4</accession>
<keyword evidence="2" id="KW-1133">Transmembrane helix</keyword>
<feature type="domain" description="LysM" evidence="3">
    <location>
        <begin position="197"/>
        <end position="241"/>
    </location>
</feature>
<dbReference type="CDD" id="cd00118">
    <property type="entry name" value="LysM"/>
    <property type="match status" value="2"/>
</dbReference>
<evidence type="ECO:0000256" key="2">
    <source>
        <dbReference type="SAM" id="Phobius"/>
    </source>
</evidence>
<evidence type="ECO:0000313" key="5">
    <source>
        <dbReference type="Proteomes" id="UP000231542"/>
    </source>
</evidence>
<dbReference type="InterPro" id="IPR050570">
    <property type="entry name" value="Cell_wall_metabolism_enzyme"/>
</dbReference>
<keyword evidence="1" id="KW-0732">Signal</keyword>
<dbReference type="SUPFAM" id="SSF54106">
    <property type="entry name" value="LysM domain"/>
    <property type="match status" value="2"/>
</dbReference>
<feature type="transmembrane region" description="Helical" evidence="2">
    <location>
        <begin position="45"/>
        <end position="65"/>
    </location>
</feature>
<dbReference type="InterPro" id="IPR036779">
    <property type="entry name" value="LysM_dom_sf"/>
</dbReference>
<dbReference type="CDD" id="cd12797">
    <property type="entry name" value="M23_peptidase"/>
    <property type="match status" value="1"/>
</dbReference>
<dbReference type="PROSITE" id="PS51782">
    <property type="entry name" value="LYSM"/>
    <property type="match status" value="2"/>
</dbReference>
<gene>
    <name evidence="4" type="ORF">COT24_03600</name>
</gene>
<keyword evidence="2" id="KW-0812">Transmembrane</keyword>
<comment type="caution">
    <text evidence="4">The sequence shown here is derived from an EMBL/GenBank/DDBJ whole genome shotgun (WGS) entry which is preliminary data.</text>
</comment>
<reference evidence="4 5" key="1">
    <citation type="submission" date="2017-09" db="EMBL/GenBank/DDBJ databases">
        <title>Depth-based differentiation of microbial function through sediment-hosted aquifers and enrichment of novel symbionts in the deep terrestrial subsurface.</title>
        <authorList>
            <person name="Probst A.J."/>
            <person name="Ladd B."/>
            <person name="Jarett J.K."/>
            <person name="Geller-Mcgrath D.E."/>
            <person name="Sieber C.M."/>
            <person name="Emerson J.B."/>
            <person name="Anantharaman K."/>
            <person name="Thomas B.C."/>
            <person name="Malmstrom R."/>
            <person name="Stieglmeier M."/>
            <person name="Klingl A."/>
            <person name="Woyke T."/>
            <person name="Ryan C.M."/>
            <person name="Banfield J.F."/>
        </authorList>
    </citation>
    <scope>NUCLEOTIDE SEQUENCE [LARGE SCALE GENOMIC DNA]</scope>
    <source>
        <strain evidence="4">CG08_land_8_20_14_0_20_40_16</strain>
    </source>
</reference>
<evidence type="ECO:0000259" key="3">
    <source>
        <dbReference type="PROSITE" id="PS51782"/>
    </source>
</evidence>
<dbReference type="PANTHER" id="PTHR21666:SF289">
    <property type="entry name" value="L-ALA--D-GLU ENDOPEPTIDASE"/>
    <property type="match status" value="1"/>
</dbReference>
<evidence type="ECO:0000256" key="1">
    <source>
        <dbReference type="ARBA" id="ARBA00022729"/>
    </source>
</evidence>
<feature type="transmembrane region" description="Helical" evidence="2">
    <location>
        <begin position="86"/>
        <end position="106"/>
    </location>
</feature>
<evidence type="ECO:0000313" key="4">
    <source>
        <dbReference type="EMBL" id="PIS42430.1"/>
    </source>
</evidence>
<dbReference type="Proteomes" id="UP000231542">
    <property type="component" value="Unassembled WGS sequence"/>
</dbReference>
<dbReference type="InterPro" id="IPR011055">
    <property type="entry name" value="Dup_hybrid_motif"/>
</dbReference>
<dbReference type="SMART" id="SM00257">
    <property type="entry name" value="LysM"/>
    <property type="match status" value="2"/>
</dbReference>
<dbReference type="InterPro" id="IPR016047">
    <property type="entry name" value="M23ase_b-sheet_dom"/>
</dbReference>
<dbReference type="Gene3D" id="2.70.70.10">
    <property type="entry name" value="Glucose Permease (Domain IIA)"/>
    <property type="match status" value="1"/>
</dbReference>
<dbReference type="InterPro" id="IPR018392">
    <property type="entry name" value="LysM"/>
</dbReference>
<dbReference type="Gene3D" id="3.10.350.10">
    <property type="entry name" value="LysM domain"/>
    <property type="match status" value="2"/>
</dbReference>
<dbReference type="GO" id="GO:0004222">
    <property type="term" value="F:metalloendopeptidase activity"/>
    <property type="evidence" value="ECO:0007669"/>
    <property type="project" value="TreeGrafter"/>
</dbReference>
<dbReference type="Pfam" id="PF01476">
    <property type="entry name" value="LysM"/>
    <property type="match status" value="2"/>
</dbReference>
<protein>
    <recommendedName>
        <fullName evidence="3">LysM domain-containing protein</fullName>
    </recommendedName>
</protein>
<dbReference type="AlphaFoldDB" id="A0A2H0YVC4"/>
<keyword evidence="2" id="KW-0472">Membrane</keyword>
<feature type="domain" description="LysM" evidence="3">
    <location>
        <begin position="247"/>
        <end position="291"/>
    </location>
</feature>
<dbReference type="Pfam" id="PF01551">
    <property type="entry name" value="Peptidase_M23"/>
    <property type="match status" value="1"/>
</dbReference>
<proteinExistence type="predicted"/>
<sequence length="447" mass="49035">MEKEISIQLKKNLVHLLVIFLKLLIFLGKAVSLLCRYLIIKPLEIIGKFIFQFFVVRLYKIYLLAKNQIRAIYRPAKGKLLYPLSTRYIVHALVILLAILVVTNSLNAKETNEEFGQTSLLASLVQPFQEGMITETSDSASQTATSFMETSGNVVGVPKMGEGTEPKEEATVTKEGAIIKPNLVATTIGERPREEVIYHEVQGGETVSEIAARYGISTDTILWENKLGPRDFIKPGQKLTILPTSGASYQVKSGDTLEKIAQKYSVDVNGIIDFNNLPAAEAILVDQILILPGGTPPAPPTPVIEPRSRFASLQDFFSPTGAVDATPNYGTNLQWPTPSRKINQYFSWRHTGVDIDGTYTSPIYAADTGRVEAAGWQSGYGLRIVVNHGNGIKTLYGHLSKTHVSVGDSVSRGQTIATMGCTGWCTGTHLHFEVIIGGRKLNPLNYL</sequence>
<dbReference type="EMBL" id="PEXU01000043">
    <property type="protein sequence ID" value="PIS42430.1"/>
    <property type="molecule type" value="Genomic_DNA"/>
</dbReference>